<comment type="subcellular location">
    <subcellularLocation>
        <location evidence="1">Membrane</location>
        <topology evidence="1">Single-pass membrane protein</topology>
    </subcellularLocation>
</comment>
<keyword evidence="7 9" id="KW-0472">Membrane</keyword>
<accession>A0A6A4W2P8</accession>
<sequence length="100" mass="11413">MWKNMLPTVMGDEAVPPPSERPQIDTSTWQGWADSIVYWAATDPYDFLFKVLLCLSPLFFISSLLSFKLAKALDKESKEKEKKEKMLASIAKKKKSKKAD</sequence>
<keyword evidence="5 9" id="KW-1133">Transmembrane helix</keyword>
<evidence type="ECO:0000256" key="2">
    <source>
        <dbReference type="ARBA" id="ARBA00006758"/>
    </source>
</evidence>
<evidence type="ECO:0000256" key="7">
    <source>
        <dbReference type="ARBA" id="ARBA00023136"/>
    </source>
</evidence>
<dbReference type="Proteomes" id="UP000440578">
    <property type="component" value="Unassembled WGS sequence"/>
</dbReference>
<dbReference type="OrthoDB" id="6282848at2759"/>
<protein>
    <recommendedName>
        <fullName evidence="3">Small integral membrane protein 15</fullName>
    </recommendedName>
</protein>
<feature type="compositionally biased region" description="Basic and acidic residues" evidence="8">
    <location>
        <begin position="75"/>
        <end position="86"/>
    </location>
</feature>
<evidence type="ECO:0000313" key="11">
    <source>
        <dbReference type="Proteomes" id="UP000440578"/>
    </source>
</evidence>
<feature type="region of interest" description="Disordered" evidence="8">
    <location>
        <begin position="1"/>
        <end position="26"/>
    </location>
</feature>
<organism evidence="10 11">
    <name type="scientific">Amphibalanus amphitrite</name>
    <name type="common">Striped barnacle</name>
    <name type="synonym">Balanus amphitrite</name>
    <dbReference type="NCBI Taxonomy" id="1232801"/>
    <lineage>
        <taxon>Eukaryota</taxon>
        <taxon>Metazoa</taxon>
        <taxon>Ecdysozoa</taxon>
        <taxon>Arthropoda</taxon>
        <taxon>Crustacea</taxon>
        <taxon>Multicrustacea</taxon>
        <taxon>Cirripedia</taxon>
        <taxon>Thoracica</taxon>
        <taxon>Thoracicalcarea</taxon>
        <taxon>Balanomorpha</taxon>
        <taxon>Balanoidea</taxon>
        <taxon>Balanidae</taxon>
        <taxon>Amphibalaninae</taxon>
        <taxon>Amphibalanus</taxon>
    </lineage>
</organism>
<dbReference type="PANTHER" id="PTHR28644:SF1">
    <property type="entry name" value="SMALL INTEGRAL MEMBRANE PROTEIN 15"/>
    <property type="match status" value="1"/>
</dbReference>
<evidence type="ECO:0000256" key="6">
    <source>
        <dbReference type="ARBA" id="ARBA00023054"/>
    </source>
</evidence>
<name>A0A6A4W2P8_AMPAM</name>
<keyword evidence="6" id="KW-0175">Coiled coil</keyword>
<gene>
    <name evidence="10" type="primary">smim15</name>
    <name evidence="10" type="ORF">FJT64_004593</name>
</gene>
<evidence type="ECO:0000313" key="10">
    <source>
        <dbReference type="EMBL" id="KAF0298034.1"/>
    </source>
</evidence>
<dbReference type="EMBL" id="VIIS01001448">
    <property type="protein sequence ID" value="KAF0298034.1"/>
    <property type="molecule type" value="Genomic_DNA"/>
</dbReference>
<dbReference type="Pfam" id="PF15086">
    <property type="entry name" value="UPF0542"/>
    <property type="match status" value="1"/>
</dbReference>
<evidence type="ECO:0000256" key="8">
    <source>
        <dbReference type="SAM" id="MobiDB-lite"/>
    </source>
</evidence>
<evidence type="ECO:0000256" key="5">
    <source>
        <dbReference type="ARBA" id="ARBA00022989"/>
    </source>
</evidence>
<reference evidence="10 11" key="1">
    <citation type="submission" date="2019-07" db="EMBL/GenBank/DDBJ databases">
        <title>Draft genome assembly of a fouling barnacle, Amphibalanus amphitrite (Darwin, 1854): The first reference genome for Thecostraca.</title>
        <authorList>
            <person name="Kim W."/>
        </authorList>
    </citation>
    <scope>NUCLEOTIDE SEQUENCE [LARGE SCALE GENOMIC DNA]</scope>
    <source>
        <strain evidence="10">SNU_AA5</strain>
        <tissue evidence="10">Soma without cirri and trophi</tissue>
    </source>
</reference>
<keyword evidence="11" id="KW-1185">Reference proteome</keyword>
<evidence type="ECO:0000256" key="9">
    <source>
        <dbReference type="SAM" id="Phobius"/>
    </source>
</evidence>
<evidence type="ECO:0000256" key="3">
    <source>
        <dbReference type="ARBA" id="ARBA00017904"/>
    </source>
</evidence>
<comment type="caution">
    <text evidence="10">The sequence shown here is derived from an EMBL/GenBank/DDBJ whole genome shotgun (WGS) entry which is preliminary data.</text>
</comment>
<feature type="region of interest" description="Disordered" evidence="8">
    <location>
        <begin position="75"/>
        <end position="100"/>
    </location>
</feature>
<dbReference type="PANTHER" id="PTHR28644">
    <property type="entry name" value="SMALL INTEGRAL MEMBRANE PROTEIN 15"/>
    <property type="match status" value="1"/>
</dbReference>
<feature type="transmembrane region" description="Helical" evidence="9">
    <location>
        <begin position="47"/>
        <end position="70"/>
    </location>
</feature>
<dbReference type="GO" id="GO:0016020">
    <property type="term" value="C:membrane"/>
    <property type="evidence" value="ECO:0007669"/>
    <property type="project" value="UniProtKB-SubCell"/>
</dbReference>
<feature type="compositionally biased region" description="Basic residues" evidence="8">
    <location>
        <begin position="91"/>
        <end position="100"/>
    </location>
</feature>
<evidence type="ECO:0000256" key="1">
    <source>
        <dbReference type="ARBA" id="ARBA00004167"/>
    </source>
</evidence>
<dbReference type="InterPro" id="IPR027877">
    <property type="entry name" value="Smim15"/>
</dbReference>
<evidence type="ECO:0000256" key="4">
    <source>
        <dbReference type="ARBA" id="ARBA00022692"/>
    </source>
</evidence>
<dbReference type="AlphaFoldDB" id="A0A6A4W2P8"/>
<keyword evidence="4 9" id="KW-0812">Transmembrane</keyword>
<proteinExistence type="inferred from homology"/>
<comment type="similarity">
    <text evidence="2">Belongs to the SMIM15 family.</text>
</comment>